<dbReference type="Gene3D" id="2.40.290.10">
    <property type="match status" value="1"/>
</dbReference>
<keyword evidence="3" id="KW-0597">Phosphoprotein</keyword>
<keyword evidence="4 6" id="KW-0694">RNA-binding</keyword>
<comment type="similarity">
    <text evidence="2">Belongs to the RRM Spen family.</text>
</comment>
<dbReference type="GO" id="GO:0003723">
    <property type="term" value="F:RNA binding"/>
    <property type="evidence" value="ECO:0007669"/>
    <property type="project" value="UniProtKB-UniRule"/>
</dbReference>
<evidence type="ECO:0000256" key="7">
    <source>
        <dbReference type="SAM" id="MobiDB-lite"/>
    </source>
</evidence>
<keyword evidence="5" id="KW-0539">Nucleus</keyword>
<feature type="region of interest" description="Disordered" evidence="7">
    <location>
        <begin position="160"/>
        <end position="305"/>
    </location>
</feature>
<evidence type="ECO:0000259" key="8">
    <source>
        <dbReference type="PROSITE" id="PS50102"/>
    </source>
</evidence>
<dbReference type="FunFam" id="3.30.70.330:FF:000454">
    <property type="entry name" value="RNA-binding protein 15B"/>
    <property type="match status" value="1"/>
</dbReference>
<dbReference type="PROSITE" id="PS50917">
    <property type="entry name" value="SPOC"/>
    <property type="match status" value="1"/>
</dbReference>
<dbReference type="CDD" id="cd12309">
    <property type="entry name" value="RRM2_Spen"/>
    <property type="match status" value="1"/>
</dbReference>
<feature type="compositionally biased region" description="Basic and acidic residues" evidence="7">
    <location>
        <begin position="287"/>
        <end position="305"/>
    </location>
</feature>
<proteinExistence type="evidence at transcript level"/>
<gene>
    <name evidence="10" type="primary">EOG090X04VI</name>
</gene>
<evidence type="ECO:0000256" key="1">
    <source>
        <dbReference type="ARBA" id="ARBA00004123"/>
    </source>
</evidence>
<dbReference type="SUPFAM" id="SSF100939">
    <property type="entry name" value="SPOC domain-like"/>
    <property type="match status" value="1"/>
</dbReference>
<evidence type="ECO:0000256" key="6">
    <source>
        <dbReference type="PROSITE-ProRule" id="PRU00176"/>
    </source>
</evidence>
<dbReference type="CDD" id="cd21544">
    <property type="entry name" value="SPOC_RBM15-like"/>
    <property type="match status" value="1"/>
</dbReference>
<accession>A0A4Y7MXJ2</accession>
<feature type="compositionally biased region" description="Basic and acidic residues" evidence="7">
    <location>
        <begin position="584"/>
        <end position="593"/>
    </location>
</feature>
<feature type="compositionally biased region" description="Pro residues" evidence="7">
    <location>
        <begin position="224"/>
        <end position="233"/>
    </location>
</feature>
<dbReference type="Pfam" id="PF07744">
    <property type="entry name" value="SPOC"/>
    <property type="match status" value="1"/>
</dbReference>
<dbReference type="InterPro" id="IPR010912">
    <property type="entry name" value="SPOC_met"/>
</dbReference>
<dbReference type="EMBL" id="LR015831">
    <property type="protein sequence ID" value="SVE85450.1"/>
    <property type="molecule type" value="mRNA"/>
</dbReference>
<evidence type="ECO:0000256" key="2">
    <source>
        <dbReference type="ARBA" id="ARBA00005387"/>
    </source>
</evidence>
<dbReference type="GO" id="GO:0005634">
    <property type="term" value="C:nucleus"/>
    <property type="evidence" value="ECO:0007669"/>
    <property type="project" value="UniProtKB-SubCell"/>
</dbReference>
<dbReference type="SMART" id="SM00360">
    <property type="entry name" value="RRM"/>
    <property type="match status" value="3"/>
</dbReference>
<feature type="region of interest" description="Disordered" evidence="7">
    <location>
        <begin position="1"/>
        <end position="82"/>
    </location>
</feature>
<feature type="domain" description="SPOC" evidence="9">
    <location>
        <begin position="601"/>
        <end position="772"/>
    </location>
</feature>
<comment type="subcellular location">
    <subcellularLocation>
        <location evidence="1">Nucleus</location>
    </subcellularLocation>
</comment>
<feature type="domain" description="RRM" evidence="8">
    <location>
        <begin position="327"/>
        <end position="404"/>
    </location>
</feature>
<dbReference type="InterPro" id="IPR000504">
    <property type="entry name" value="RRM_dom"/>
</dbReference>
<feature type="compositionally biased region" description="Basic and acidic residues" evidence="7">
    <location>
        <begin position="22"/>
        <end position="32"/>
    </location>
</feature>
<name>A0A4Y7MXJ2_9CRUS</name>
<dbReference type="SUPFAM" id="SSF54928">
    <property type="entry name" value="RNA-binding domain, RBD"/>
    <property type="match status" value="2"/>
</dbReference>
<dbReference type="InterPro" id="IPR035979">
    <property type="entry name" value="RBD_domain_sf"/>
</dbReference>
<dbReference type="FunFam" id="2.40.290.10:FF:000007">
    <property type="entry name" value="RNA-binding protein 15B"/>
    <property type="match status" value="1"/>
</dbReference>
<dbReference type="InterPro" id="IPR012921">
    <property type="entry name" value="SPOC_C"/>
</dbReference>
<feature type="compositionally biased region" description="Gly residues" evidence="7">
    <location>
        <begin position="262"/>
        <end position="286"/>
    </location>
</feature>
<dbReference type="Gene3D" id="3.30.70.330">
    <property type="match status" value="3"/>
</dbReference>
<sequence>MKRVSDRDASPFSKRSRSSLGHYDESSDDERGGAPPPRRRRSPSPSHRSRYPLPPDPPVMRERDDYPPPRSRPPPPSTGYKTLLVSSIHPKASDEVVKDSLYREFKKYGEVSIKLVHGAEPEDRLAYVSFRNPEDAREARHSKQRIILYDKPAVLEPVYEPSTARSTRARSRSYSPLPYRGEEERYIRPRSPDERHRMYDDRYDYSLRGYGPPPPTGMYRDYRPPPYDYPPRGPSSYRGHSYYGAGGHPPVPHYERSERGGGSRGGGGGGGGAGGGGGRGDGGGGGRNEEGGGGRGDRNHDRYENKKDRFPNYLHHIPPEEDPLATRTLFAGNLEINITEEELRRIFGNYGIVEDVDIKRPPPGTGNAYAFVRFENLDQANRCKVELSGQYIGKFQVKIGYGKATPTTRIWVGGLGSWTSLAQLEREFDRFGAIKKIEYNKGDTSAYILYETIEAAQAAVQDMRGFCLGGPDRKLKTDFVDTNPPTAHPPTAKTKGSSSSYDAATARSGAGDDYAGETNWNNGDDPNYRAGSGRTGRGNRSGYEKRPSGYRGSGADGDDWSANSSRRPPPDDFDAARGGSRSPSNERRTDDGGRFTGYRTLAEVARRSPSNWTGALVLKNSFFPTKLHATSGEAAIADLLLHDEKNQPHLRITQRLRLDPPKLEDVSRRVSASASHAIFLGLPGSTGGASSPTSDEAAGVQNRPLRNLVTYLKQKEAAGVISLANKNADVTGVLYAFPPCPFAADLLRRAAPSLSDETLKDDHLVIVVVKGGTA</sequence>
<feature type="domain" description="RRM" evidence="8">
    <location>
        <begin position="81"/>
        <end position="160"/>
    </location>
</feature>
<dbReference type="InterPro" id="IPR016194">
    <property type="entry name" value="SPOC-like_C_dom_sf"/>
</dbReference>
<evidence type="ECO:0000313" key="10">
    <source>
        <dbReference type="EMBL" id="SVE85450.1"/>
    </source>
</evidence>
<dbReference type="Pfam" id="PF00076">
    <property type="entry name" value="RRM_1"/>
    <property type="match status" value="3"/>
</dbReference>
<dbReference type="PANTHER" id="PTHR23189">
    <property type="entry name" value="RNA RECOGNITION MOTIF-CONTAINING"/>
    <property type="match status" value="1"/>
</dbReference>
<dbReference type="CDD" id="cd12310">
    <property type="entry name" value="RRM3_Spen"/>
    <property type="match status" value="1"/>
</dbReference>
<feature type="domain" description="RRM" evidence="8">
    <location>
        <begin position="408"/>
        <end position="482"/>
    </location>
</feature>
<feature type="region of interest" description="Disordered" evidence="7">
    <location>
        <begin position="477"/>
        <end position="595"/>
    </location>
</feature>
<evidence type="ECO:0000256" key="3">
    <source>
        <dbReference type="ARBA" id="ARBA00022553"/>
    </source>
</evidence>
<dbReference type="InterPro" id="IPR012677">
    <property type="entry name" value="Nucleotide-bd_a/b_plait_sf"/>
</dbReference>
<dbReference type="PROSITE" id="PS50102">
    <property type="entry name" value="RRM"/>
    <property type="match status" value="3"/>
</dbReference>
<reference evidence="10" key="1">
    <citation type="submission" date="2018-08" db="EMBL/GenBank/DDBJ databases">
        <authorList>
            <person name="Cornetti L."/>
        </authorList>
    </citation>
    <scope>NUCLEOTIDE SEQUENCE</scope>
    <source>
        <strain evidence="10">CZ-RIM1-1</strain>
    </source>
</reference>
<evidence type="ECO:0000259" key="9">
    <source>
        <dbReference type="PROSITE" id="PS50917"/>
    </source>
</evidence>
<organism evidence="10">
    <name type="scientific">Daphnia pulicaria</name>
    <dbReference type="NCBI Taxonomy" id="35523"/>
    <lineage>
        <taxon>Eukaryota</taxon>
        <taxon>Metazoa</taxon>
        <taxon>Ecdysozoa</taxon>
        <taxon>Arthropoda</taxon>
        <taxon>Crustacea</taxon>
        <taxon>Branchiopoda</taxon>
        <taxon>Diplostraca</taxon>
        <taxon>Cladocera</taxon>
        <taxon>Anomopoda</taxon>
        <taxon>Daphniidae</taxon>
        <taxon>Daphnia</taxon>
    </lineage>
</organism>
<dbReference type="AlphaFoldDB" id="A0A4Y7MXJ2"/>
<evidence type="ECO:0000256" key="4">
    <source>
        <dbReference type="ARBA" id="ARBA00022884"/>
    </source>
</evidence>
<feature type="compositionally biased region" description="Basic and acidic residues" evidence="7">
    <location>
        <begin position="180"/>
        <end position="205"/>
    </location>
</feature>
<feature type="compositionally biased region" description="Basic residues" evidence="7">
    <location>
        <begin position="37"/>
        <end position="50"/>
    </location>
</feature>
<evidence type="ECO:0000256" key="5">
    <source>
        <dbReference type="ARBA" id="ARBA00023242"/>
    </source>
</evidence>
<dbReference type="FunFam" id="3.30.70.330:FF:000565">
    <property type="entry name" value="RNA-binding protein 15B"/>
    <property type="match status" value="1"/>
</dbReference>
<feature type="compositionally biased region" description="Pro residues" evidence="7">
    <location>
        <begin position="68"/>
        <end position="77"/>
    </location>
</feature>
<feature type="compositionally biased region" description="Low complexity" evidence="7">
    <location>
        <begin position="482"/>
        <end position="495"/>
    </location>
</feature>
<dbReference type="CDD" id="cd12308">
    <property type="entry name" value="RRM1_Spen"/>
    <property type="match status" value="1"/>
</dbReference>
<protein>
    <submittedName>
        <fullName evidence="10">EOG090X04VI</fullName>
    </submittedName>
</protein>